<dbReference type="InterPro" id="IPR036890">
    <property type="entry name" value="HATPase_C_sf"/>
</dbReference>
<dbReference type="EMBL" id="JARAKF010000006">
    <property type="protein sequence ID" value="MDU9001781.1"/>
    <property type="molecule type" value="Genomic_DNA"/>
</dbReference>
<organism evidence="1 2">
    <name type="scientific">Streptomyces mirabilis</name>
    <dbReference type="NCBI Taxonomy" id="68239"/>
    <lineage>
        <taxon>Bacteria</taxon>
        <taxon>Bacillati</taxon>
        <taxon>Actinomycetota</taxon>
        <taxon>Actinomycetes</taxon>
        <taxon>Kitasatosporales</taxon>
        <taxon>Streptomycetaceae</taxon>
        <taxon>Streptomyces</taxon>
    </lineage>
</organism>
<accession>A0ABU3V6G7</accession>
<dbReference type="Gene3D" id="3.30.565.10">
    <property type="entry name" value="Histidine kinase-like ATPase, C-terminal domain"/>
    <property type="match status" value="1"/>
</dbReference>
<comment type="caution">
    <text evidence="1">The sequence shown here is derived from an EMBL/GenBank/DDBJ whole genome shotgun (WGS) entry which is preliminary data.</text>
</comment>
<name>A0ABU3V6G7_9ACTN</name>
<keyword evidence="2" id="KW-1185">Reference proteome</keyword>
<dbReference type="Proteomes" id="UP001257627">
    <property type="component" value="Unassembled WGS sequence"/>
</dbReference>
<dbReference type="RefSeq" id="WP_266650068.1">
    <property type="nucleotide sequence ID" value="NZ_CP108478.1"/>
</dbReference>
<evidence type="ECO:0008006" key="3">
    <source>
        <dbReference type="Google" id="ProtNLM"/>
    </source>
</evidence>
<evidence type="ECO:0000313" key="2">
    <source>
        <dbReference type="Proteomes" id="UP001257627"/>
    </source>
</evidence>
<sequence>MTSPAERLFRLFPQTPALDGHQEGVAAVPGLVRGEPAWMGSWKFRANPYAVENARSHTRMHLTLANLCVDIEDAARIGGVLMANAVAHSGVPEYAQIPMQWALLQTGELVIQVQDSRRDFPGFDEAVTWEPAEGEKPRGLWIARELGAELAFAPTEAGKIVQALIKPLDVPAWDSPAVSDTP</sequence>
<protein>
    <recommendedName>
        <fullName evidence="3">Anti-sigma regulatory factor (Ser/Thr protein kinase)</fullName>
    </recommendedName>
</protein>
<proteinExistence type="predicted"/>
<reference evidence="1 2" key="1">
    <citation type="submission" date="2023-02" db="EMBL/GenBank/DDBJ databases">
        <authorList>
            <person name="Maleckis M."/>
        </authorList>
    </citation>
    <scope>NUCLEOTIDE SEQUENCE [LARGE SCALE GENOMIC DNA]</scope>
    <source>
        <strain evidence="1 2">P8-A2</strain>
    </source>
</reference>
<evidence type="ECO:0000313" key="1">
    <source>
        <dbReference type="EMBL" id="MDU9001781.1"/>
    </source>
</evidence>
<gene>
    <name evidence="1" type="ORF">PU648_58220</name>
</gene>